<evidence type="ECO:0000313" key="1">
    <source>
        <dbReference type="EMBL" id="KAI3699633.1"/>
    </source>
</evidence>
<sequence>MFPYFPSRDSANAASSVCHRLPLLHQPLPLAFAKKYLGKANNKKQTLLVKTKSDVKWSVKYVKIEDKYYFMDGWLKFMNDNRLQMGDFLVFWLRSPSPNLLLQTVLGRRKSVY</sequence>
<dbReference type="EMBL" id="CM042016">
    <property type="protein sequence ID" value="KAI3699633.1"/>
    <property type="molecule type" value="Genomic_DNA"/>
</dbReference>
<comment type="caution">
    <text evidence="1">The sequence shown here is derived from an EMBL/GenBank/DDBJ whole genome shotgun (WGS) entry which is preliminary data.</text>
</comment>
<name>A0ACB8ZQZ0_CICIN</name>
<reference evidence="1 2" key="2">
    <citation type="journal article" date="2022" name="Mol. Ecol. Resour.">
        <title>The genomes of chicory, endive, great burdock and yacon provide insights into Asteraceae paleo-polyploidization history and plant inulin production.</title>
        <authorList>
            <person name="Fan W."/>
            <person name="Wang S."/>
            <person name="Wang H."/>
            <person name="Wang A."/>
            <person name="Jiang F."/>
            <person name="Liu H."/>
            <person name="Zhao H."/>
            <person name="Xu D."/>
            <person name="Zhang Y."/>
        </authorList>
    </citation>
    <scope>NUCLEOTIDE SEQUENCE [LARGE SCALE GENOMIC DNA]</scope>
    <source>
        <strain evidence="2">cv. Punajuju</strain>
        <tissue evidence="1">Leaves</tissue>
    </source>
</reference>
<keyword evidence="2" id="KW-1185">Reference proteome</keyword>
<organism evidence="1 2">
    <name type="scientific">Cichorium intybus</name>
    <name type="common">Chicory</name>
    <dbReference type="NCBI Taxonomy" id="13427"/>
    <lineage>
        <taxon>Eukaryota</taxon>
        <taxon>Viridiplantae</taxon>
        <taxon>Streptophyta</taxon>
        <taxon>Embryophyta</taxon>
        <taxon>Tracheophyta</taxon>
        <taxon>Spermatophyta</taxon>
        <taxon>Magnoliopsida</taxon>
        <taxon>eudicotyledons</taxon>
        <taxon>Gunneridae</taxon>
        <taxon>Pentapetalae</taxon>
        <taxon>asterids</taxon>
        <taxon>campanulids</taxon>
        <taxon>Asterales</taxon>
        <taxon>Asteraceae</taxon>
        <taxon>Cichorioideae</taxon>
        <taxon>Cichorieae</taxon>
        <taxon>Cichoriinae</taxon>
        <taxon>Cichorium</taxon>
    </lineage>
</organism>
<accession>A0ACB8ZQZ0</accession>
<proteinExistence type="predicted"/>
<reference evidence="2" key="1">
    <citation type="journal article" date="2022" name="Mol. Ecol. Resour.">
        <title>The genomes of chicory, endive, great burdock and yacon provide insights into Asteraceae palaeo-polyploidization history and plant inulin production.</title>
        <authorList>
            <person name="Fan W."/>
            <person name="Wang S."/>
            <person name="Wang H."/>
            <person name="Wang A."/>
            <person name="Jiang F."/>
            <person name="Liu H."/>
            <person name="Zhao H."/>
            <person name="Xu D."/>
            <person name="Zhang Y."/>
        </authorList>
    </citation>
    <scope>NUCLEOTIDE SEQUENCE [LARGE SCALE GENOMIC DNA]</scope>
    <source>
        <strain evidence="2">cv. Punajuju</strain>
    </source>
</reference>
<evidence type="ECO:0000313" key="2">
    <source>
        <dbReference type="Proteomes" id="UP001055811"/>
    </source>
</evidence>
<protein>
    <submittedName>
        <fullName evidence="1">Uncharacterized protein</fullName>
    </submittedName>
</protein>
<gene>
    <name evidence="1" type="ORF">L2E82_44057</name>
</gene>
<dbReference type="Proteomes" id="UP001055811">
    <property type="component" value="Linkage Group LG08"/>
</dbReference>